<keyword evidence="9" id="KW-1133">Transmembrane helix</keyword>
<dbReference type="VEuPathDB" id="FungiDB:VP01_344g10"/>
<keyword evidence="5" id="KW-0328">Glycosyltransferase</keyword>
<comment type="caution">
    <text evidence="13">The sequence shown here is derived from an EMBL/GenBank/DDBJ whole genome shotgun (WGS) entry which is preliminary data.</text>
</comment>
<dbReference type="InterPro" id="IPR026051">
    <property type="entry name" value="ALG1-like"/>
</dbReference>
<evidence type="ECO:0000256" key="1">
    <source>
        <dbReference type="ARBA" id="ARBA00004389"/>
    </source>
</evidence>
<dbReference type="EMBL" id="LAVV01008446">
    <property type="protein sequence ID" value="KNZ52786.1"/>
    <property type="molecule type" value="Genomic_DNA"/>
</dbReference>
<dbReference type="OrthoDB" id="614844at2759"/>
<dbReference type="PANTHER" id="PTHR13036:SF0">
    <property type="entry name" value="CHITOBIOSYLDIPHOSPHODOLICHOL BETA-MANNOSYLTRANSFERASE"/>
    <property type="match status" value="1"/>
</dbReference>
<comment type="pathway">
    <text evidence="2">Protein modification; protein glycosylation.</text>
</comment>
<reference evidence="13 14" key="1">
    <citation type="submission" date="2015-08" db="EMBL/GenBank/DDBJ databases">
        <title>Next Generation Sequencing and Analysis of the Genome of Puccinia sorghi L Schw, the Causal Agent of Maize Common Rust.</title>
        <authorList>
            <person name="Rochi L."/>
            <person name="Burguener G."/>
            <person name="Darino M."/>
            <person name="Turjanski A."/>
            <person name="Kreff E."/>
            <person name="Dieguez M.J."/>
            <person name="Sacco F."/>
        </authorList>
    </citation>
    <scope>NUCLEOTIDE SEQUENCE [LARGE SCALE GENOMIC DNA]</scope>
    <source>
        <strain evidence="13 14">RO10H11247</strain>
    </source>
</reference>
<evidence type="ECO:0000313" key="14">
    <source>
        <dbReference type="Proteomes" id="UP000037035"/>
    </source>
</evidence>
<keyword evidence="10" id="KW-0472">Membrane</keyword>
<keyword evidence="8" id="KW-0256">Endoplasmic reticulum</keyword>
<dbReference type="EC" id="2.4.1.142" evidence="3"/>
<evidence type="ECO:0000256" key="8">
    <source>
        <dbReference type="ARBA" id="ARBA00022824"/>
    </source>
</evidence>
<evidence type="ECO:0000256" key="4">
    <source>
        <dbReference type="ARBA" id="ARBA00015841"/>
    </source>
</evidence>
<keyword evidence="14" id="KW-1185">Reference proteome</keyword>
<evidence type="ECO:0000313" key="13">
    <source>
        <dbReference type="EMBL" id="KNZ52786.1"/>
    </source>
</evidence>
<comment type="subcellular location">
    <subcellularLocation>
        <location evidence="1">Endoplasmic reticulum membrane</location>
        <topology evidence="1">Single-pass membrane protein</topology>
    </subcellularLocation>
</comment>
<dbReference type="Proteomes" id="UP000037035">
    <property type="component" value="Unassembled WGS sequence"/>
</dbReference>
<dbReference type="GO" id="GO:0005789">
    <property type="term" value="C:endoplasmic reticulum membrane"/>
    <property type="evidence" value="ECO:0007669"/>
    <property type="project" value="UniProtKB-SubCell"/>
</dbReference>
<name>A0A0L6UW63_9BASI</name>
<evidence type="ECO:0000256" key="5">
    <source>
        <dbReference type="ARBA" id="ARBA00022676"/>
    </source>
</evidence>
<comment type="function">
    <text evidence="11">Participates in the formation of the lipid-linked precursor oligosaccharide for N-glycosylation. Involved in assembling the dolichol-pyrophosphate-GlcNAc(2)-Man(5) intermediate on the cytoplasmic surface of the ER.</text>
</comment>
<evidence type="ECO:0000256" key="12">
    <source>
        <dbReference type="SAM" id="SignalP"/>
    </source>
</evidence>
<keyword evidence="12" id="KW-0732">Signal</keyword>
<feature type="chain" id="PRO_5005568025" description="Chitobiosyldiphosphodolichol beta-mannosyltransferase" evidence="12">
    <location>
        <begin position="20"/>
        <end position="553"/>
    </location>
</feature>
<evidence type="ECO:0000256" key="7">
    <source>
        <dbReference type="ARBA" id="ARBA00022692"/>
    </source>
</evidence>
<dbReference type="PANTHER" id="PTHR13036">
    <property type="entry name" value="BETA1,4 MANNOSYLTRANSFERASE"/>
    <property type="match status" value="1"/>
</dbReference>
<gene>
    <name evidence="13" type="ORF">VP01_344g10</name>
</gene>
<dbReference type="AlphaFoldDB" id="A0A0L6UW63"/>
<evidence type="ECO:0000256" key="9">
    <source>
        <dbReference type="ARBA" id="ARBA00022989"/>
    </source>
</evidence>
<protein>
    <recommendedName>
        <fullName evidence="4">Chitobiosyldiphosphodolichol beta-mannosyltransferase</fullName>
        <ecNumber evidence="3">2.4.1.142</ecNumber>
    </recommendedName>
</protein>
<feature type="signal peptide" evidence="12">
    <location>
        <begin position="1"/>
        <end position="19"/>
    </location>
</feature>
<organism evidence="13 14">
    <name type="scientific">Puccinia sorghi</name>
    <dbReference type="NCBI Taxonomy" id="27349"/>
    <lineage>
        <taxon>Eukaryota</taxon>
        <taxon>Fungi</taxon>
        <taxon>Dikarya</taxon>
        <taxon>Basidiomycota</taxon>
        <taxon>Pucciniomycotina</taxon>
        <taxon>Pucciniomycetes</taxon>
        <taxon>Pucciniales</taxon>
        <taxon>Pucciniaceae</taxon>
        <taxon>Puccinia</taxon>
    </lineage>
</organism>
<dbReference type="SUPFAM" id="SSF53756">
    <property type="entry name" value="UDP-Glycosyltransferase/glycogen phosphorylase"/>
    <property type="match status" value="1"/>
</dbReference>
<proteinExistence type="predicted"/>
<evidence type="ECO:0000256" key="2">
    <source>
        <dbReference type="ARBA" id="ARBA00004922"/>
    </source>
</evidence>
<evidence type="ECO:0000256" key="11">
    <source>
        <dbReference type="ARBA" id="ARBA00024899"/>
    </source>
</evidence>
<evidence type="ECO:0000256" key="10">
    <source>
        <dbReference type="ARBA" id="ARBA00023136"/>
    </source>
</evidence>
<dbReference type="GO" id="GO:0004578">
    <property type="term" value="F:chitobiosyldiphosphodolichol beta-mannosyltransferase activity"/>
    <property type="evidence" value="ECO:0007669"/>
    <property type="project" value="UniProtKB-EC"/>
</dbReference>
<dbReference type="Pfam" id="PF13692">
    <property type="entry name" value="Glyco_trans_1_4"/>
    <property type="match status" value="1"/>
</dbReference>
<sequence>MLSLAITLLLLSTIALVLRQHGRKCATRKESIAIVVLGDIARSPRMMRHALSFADQQWYVSIFAYRGPPSVSTQSIRGSNPPKNLLQHPNIQLVHLTEFPDWISSLLPRILFVLVIGPLKAFYLSTSLIWNLLLKANHSSYILVQKNTQNGFILLFSQYKLNEIKQNPPAIPTLPIVQLARILMGSKLIIDWHNTAYSILALKFGSDRHPMVRVARWIEATFGKHATLHLFVAEAEKRALSEMWSLQGMKLVFYDRPPKSFCRLTASEIHTFFSRSSFNHDPTLQQMFIGSPSALNKEALLTYEDQDMRTVRMKSDRPALLVSSTSWTMDEDFRVLIEALSRYSGVKKKRRDGRLPRVVCLITGKGPLKEEYLGIIARRSREEGWQENGIVCQSVWFDEPEDYRQLLGAADLGISLHQSSSGLDLPMKVVDMFGCGLPVCARNFNCISELVKHGENGLVFDSADELCEQLEVNRMFPFELLTGFPAVPRASRSDRRWTLGALGEGIQTAEYGCGDQTTDDKKDGRCSSDSPRRWSCWEDEWNQILLPSLRHAL</sequence>
<keyword evidence="7" id="KW-0812">Transmembrane</keyword>
<evidence type="ECO:0000256" key="3">
    <source>
        <dbReference type="ARBA" id="ARBA00012611"/>
    </source>
</evidence>
<dbReference type="STRING" id="27349.A0A0L6UW63"/>
<keyword evidence="6" id="KW-0808">Transferase</keyword>
<accession>A0A0L6UW63</accession>
<dbReference type="Gene3D" id="3.40.50.2000">
    <property type="entry name" value="Glycogen Phosphorylase B"/>
    <property type="match status" value="1"/>
</dbReference>
<evidence type="ECO:0000256" key="6">
    <source>
        <dbReference type="ARBA" id="ARBA00022679"/>
    </source>
</evidence>